<dbReference type="Gramene" id="ONK76754">
    <property type="protein sequence ID" value="ONK76754"/>
    <property type="gene ID" value="A4U43_C03F31760"/>
</dbReference>
<organism evidence="2 3">
    <name type="scientific">Asparagus officinalis</name>
    <name type="common">Garden asparagus</name>
    <dbReference type="NCBI Taxonomy" id="4686"/>
    <lineage>
        <taxon>Eukaryota</taxon>
        <taxon>Viridiplantae</taxon>
        <taxon>Streptophyta</taxon>
        <taxon>Embryophyta</taxon>
        <taxon>Tracheophyta</taxon>
        <taxon>Spermatophyta</taxon>
        <taxon>Magnoliopsida</taxon>
        <taxon>Liliopsida</taxon>
        <taxon>Asparagales</taxon>
        <taxon>Asparagaceae</taxon>
        <taxon>Asparagoideae</taxon>
        <taxon>Asparagus</taxon>
    </lineage>
</organism>
<sequence>MPRGGTASGGEEAELRTSGRWDGRKRVGEGGAIWGPWTRVVERWRWGSEVLEVGSEAAKTSFEGEGDEGSGFFGLSITRGGTRDEELDVAAEEIVGPVCPDGLWQPA</sequence>
<feature type="compositionally biased region" description="Basic and acidic residues" evidence="1">
    <location>
        <begin position="13"/>
        <end position="28"/>
    </location>
</feature>
<evidence type="ECO:0000313" key="3">
    <source>
        <dbReference type="Proteomes" id="UP000243459"/>
    </source>
</evidence>
<name>A0A5P1FFB6_ASPOF</name>
<keyword evidence="3" id="KW-1185">Reference proteome</keyword>
<evidence type="ECO:0000313" key="2">
    <source>
        <dbReference type="EMBL" id="ONK76754.1"/>
    </source>
</evidence>
<reference evidence="3" key="1">
    <citation type="journal article" date="2017" name="Nat. Commun.">
        <title>The asparagus genome sheds light on the origin and evolution of a young Y chromosome.</title>
        <authorList>
            <person name="Harkess A."/>
            <person name="Zhou J."/>
            <person name="Xu C."/>
            <person name="Bowers J.E."/>
            <person name="Van der Hulst R."/>
            <person name="Ayyampalayam S."/>
            <person name="Mercati F."/>
            <person name="Riccardi P."/>
            <person name="McKain M.R."/>
            <person name="Kakrana A."/>
            <person name="Tang H."/>
            <person name="Ray J."/>
            <person name="Groenendijk J."/>
            <person name="Arikit S."/>
            <person name="Mathioni S.M."/>
            <person name="Nakano M."/>
            <person name="Shan H."/>
            <person name="Telgmann-Rauber A."/>
            <person name="Kanno A."/>
            <person name="Yue Z."/>
            <person name="Chen H."/>
            <person name="Li W."/>
            <person name="Chen Y."/>
            <person name="Xu X."/>
            <person name="Zhang Y."/>
            <person name="Luo S."/>
            <person name="Chen H."/>
            <person name="Gao J."/>
            <person name="Mao Z."/>
            <person name="Pires J.C."/>
            <person name="Luo M."/>
            <person name="Kudrna D."/>
            <person name="Wing R.A."/>
            <person name="Meyers B.C."/>
            <person name="Yi K."/>
            <person name="Kong H."/>
            <person name="Lavrijsen P."/>
            <person name="Sunseri F."/>
            <person name="Falavigna A."/>
            <person name="Ye Y."/>
            <person name="Leebens-Mack J.H."/>
            <person name="Chen G."/>
        </authorList>
    </citation>
    <scope>NUCLEOTIDE SEQUENCE [LARGE SCALE GENOMIC DNA]</scope>
    <source>
        <strain evidence="3">cv. DH0086</strain>
    </source>
</reference>
<proteinExistence type="predicted"/>
<accession>A0A5P1FFB6</accession>
<dbReference type="EMBL" id="CM007383">
    <property type="protein sequence ID" value="ONK76754.1"/>
    <property type="molecule type" value="Genomic_DNA"/>
</dbReference>
<dbReference type="AlphaFoldDB" id="A0A5P1FFB6"/>
<feature type="region of interest" description="Disordered" evidence="1">
    <location>
        <begin position="1"/>
        <end position="30"/>
    </location>
</feature>
<protein>
    <submittedName>
        <fullName evidence="2">Uncharacterized protein</fullName>
    </submittedName>
</protein>
<gene>
    <name evidence="2" type="ORF">A4U43_C03F31760</name>
</gene>
<evidence type="ECO:0000256" key="1">
    <source>
        <dbReference type="SAM" id="MobiDB-lite"/>
    </source>
</evidence>
<dbReference type="Proteomes" id="UP000243459">
    <property type="component" value="Chromosome 3"/>
</dbReference>